<name>A0A6G0MRQ8_9STRA</name>
<evidence type="ECO:0000313" key="1">
    <source>
        <dbReference type="EMBL" id="KAE9179071.1"/>
    </source>
</evidence>
<dbReference type="Proteomes" id="UP000476176">
    <property type="component" value="Unassembled WGS sequence"/>
</dbReference>
<sequence>MVEIAVRGRGRAIKASTDEKTQGISLLTEKDF</sequence>
<proteinExistence type="predicted"/>
<organism evidence="1 2">
    <name type="scientific">Phytophthora fragariae</name>
    <dbReference type="NCBI Taxonomy" id="53985"/>
    <lineage>
        <taxon>Eukaryota</taxon>
        <taxon>Sar</taxon>
        <taxon>Stramenopiles</taxon>
        <taxon>Oomycota</taxon>
        <taxon>Peronosporomycetes</taxon>
        <taxon>Peronosporales</taxon>
        <taxon>Peronosporaceae</taxon>
        <taxon>Phytophthora</taxon>
    </lineage>
</organism>
<reference evidence="1 2" key="1">
    <citation type="submission" date="2018-09" db="EMBL/GenBank/DDBJ databases">
        <title>Genomic investigation of the strawberry pathogen Phytophthora fragariae indicates pathogenicity is determined by transcriptional variation in three key races.</title>
        <authorList>
            <person name="Adams T.M."/>
            <person name="Armitage A.D."/>
            <person name="Sobczyk M.K."/>
            <person name="Bates H.J."/>
            <person name="Dunwell J.M."/>
            <person name="Nellist C.F."/>
            <person name="Harrison R.J."/>
        </authorList>
    </citation>
    <scope>NUCLEOTIDE SEQUENCE [LARGE SCALE GENOMIC DNA]</scope>
    <source>
        <strain evidence="1 2">BC-23</strain>
    </source>
</reference>
<accession>A0A6G0MRQ8</accession>
<dbReference type="EMBL" id="QXGC01003051">
    <property type="protein sequence ID" value="KAE9179071.1"/>
    <property type="molecule type" value="Genomic_DNA"/>
</dbReference>
<dbReference type="AlphaFoldDB" id="A0A6G0MRQ8"/>
<evidence type="ECO:0000313" key="2">
    <source>
        <dbReference type="Proteomes" id="UP000476176"/>
    </source>
</evidence>
<gene>
    <name evidence="1" type="ORF">PF004_g25282</name>
</gene>
<protein>
    <submittedName>
        <fullName evidence="1">Uncharacterized protein</fullName>
    </submittedName>
</protein>
<comment type="caution">
    <text evidence="1">The sequence shown here is derived from an EMBL/GenBank/DDBJ whole genome shotgun (WGS) entry which is preliminary data.</text>
</comment>